<accession>A0A444HB57</accession>
<feature type="domain" description="Helix-turn-helix" evidence="1">
    <location>
        <begin position="69"/>
        <end position="116"/>
    </location>
</feature>
<sequence length="183" mass="21421">MSSNIRIEKVCEYCRKIFIAKTTKTRYCDLKCNSRAYKAIQREAKLQVSSLTMKKEVQEFDASITKKDFLSIDEAAKLLGVSRRTFYRIIDHGEIIIKKLGRRTIVRRSDVDTYFEFPDIIIPDNKLPDLNDCYTVNEMHDRFGISNGALYNLIRREQIPRFVKGSHTYVIKADIEKVLMKKI</sequence>
<protein>
    <submittedName>
        <fullName evidence="2">DNA-binding protein</fullName>
    </submittedName>
</protein>
<dbReference type="NCBIfam" id="TIGR01764">
    <property type="entry name" value="excise"/>
    <property type="match status" value="1"/>
</dbReference>
<keyword evidence="3" id="KW-1185">Reference proteome</keyword>
<dbReference type="Pfam" id="PF12728">
    <property type="entry name" value="HTH_17"/>
    <property type="match status" value="2"/>
</dbReference>
<dbReference type="InterPro" id="IPR041657">
    <property type="entry name" value="HTH_17"/>
</dbReference>
<dbReference type="OrthoDB" id="1003442at2"/>
<dbReference type="InterPro" id="IPR010093">
    <property type="entry name" value="SinI_DNA-bd"/>
</dbReference>
<feature type="domain" description="Helix-turn-helix" evidence="1">
    <location>
        <begin position="134"/>
        <end position="180"/>
    </location>
</feature>
<dbReference type="InterPro" id="IPR009061">
    <property type="entry name" value="DNA-bd_dom_put_sf"/>
</dbReference>
<gene>
    <name evidence="2" type="ORF">EPI11_09815</name>
</gene>
<evidence type="ECO:0000313" key="3">
    <source>
        <dbReference type="Proteomes" id="UP000287527"/>
    </source>
</evidence>
<keyword evidence="2" id="KW-0238">DNA-binding</keyword>
<evidence type="ECO:0000259" key="1">
    <source>
        <dbReference type="Pfam" id="PF12728"/>
    </source>
</evidence>
<organism evidence="2 3">
    <name type="scientific">Flavobacterium cerinum</name>
    <dbReference type="NCBI Taxonomy" id="2502784"/>
    <lineage>
        <taxon>Bacteria</taxon>
        <taxon>Pseudomonadati</taxon>
        <taxon>Bacteroidota</taxon>
        <taxon>Flavobacteriia</taxon>
        <taxon>Flavobacteriales</taxon>
        <taxon>Flavobacteriaceae</taxon>
        <taxon>Flavobacterium</taxon>
    </lineage>
</organism>
<comment type="caution">
    <text evidence="2">The sequence shown here is derived from an EMBL/GenBank/DDBJ whole genome shotgun (WGS) entry which is preliminary data.</text>
</comment>
<dbReference type="GO" id="GO:0003677">
    <property type="term" value="F:DNA binding"/>
    <property type="evidence" value="ECO:0007669"/>
    <property type="project" value="UniProtKB-KW"/>
</dbReference>
<dbReference type="EMBL" id="SBII01000005">
    <property type="protein sequence ID" value="RWX00560.1"/>
    <property type="molecule type" value="Genomic_DNA"/>
</dbReference>
<reference evidence="2 3" key="1">
    <citation type="submission" date="2019-01" db="EMBL/GenBank/DDBJ databases">
        <title>Flavobacterium sp. nov.,isolated from freshwater.</title>
        <authorList>
            <person name="Zhang R."/>
            <person name="Du Z.-J."/>
        </authorList>
    </citation>
    <scope>NUCLEOTIDE SEQUENCE [LARGE SCALE GENOMIC DNA]</scope>
    <source>
        <strain evidence="2 3">1E403</strain>
    </source>
</reference>
<evidence type="ECO:0000313" key="2">
    <source>
        <dbReference type="EMBL" id="RWX00560.1"/>
    </source>
</evidence>
<dbReference type="Proteomes" id="UP000287527">
    <property type="component" value="Unassembled WGS sequence"/>
</dbReference>
<name>A0A444HB57_9FLAO</name>
<proteinExistence type="predicted"/>
<dbReference type="RefSeq" id="WP_128389789.1">
    <property type="nucleotide sequence ID" value="NZ_SBII01000005.1"/>
</dbReference>
<dbReference type="SUPFAM" id="SSF46955">
    <property type="entry name" value="Putative DNA-binding domain"/>
    <property type="match status" value="1"/>
</dbReference>
<dbReference type="AlphaFoldDB" id="A0A444HB57"/>